<organism evidence="2 3">
    <name type="scientific">Psilocybe cf. subviscida</name>
    <dbReference type="NCBI Taxonomy" id="2480587"/>
    <lineage>
        <taxon>Eukaryota</taxon>
        <taxon>Fungi</taxon>
        <taxon>Dikarya</taxon>
        <taxon>Basidiomycota</taxon>
        <taxon>Agaricomycotina</taxon>
        <taxon>Agaricomycetes</taxon>
        <taxon>Agaricomycetidae</taxon>
        <taxon>Agaricales</taxon>
        <taxon>Agaricineae</taxon>
        <taxon>Strophariaceae</taxon>
        <taxon>Psilocybe</taxon>
    </lineage>
</organism>
<dbReference type="OrthoDB" id="3248508at2759"/>
<dbReference type="PANTHER" id="PTHR47842:SF3">
    <property type="entry name" value="DUF676 DOMAIN-CONTAINING PROTEIN"/>
    <property type="match status" value="1"/>
</dbReference>
<sequence length="688" mass="76587">MSIFVHLVYIHGFQGNDTTFQSFPKDLQEYLSSRMPQDSQINIKTSLYPTYKSVKPISHATKNFLEWLSTQPPGPVILLGHSMGGLLAADAATDASNNQSKMGKRIVGVIAFDTPYLGMHPHVVVSGIASLLPSKKEGKGESEESMNQHPEVKIVDNQVTDNWDTFKQQPNVRPRLNAPYPSDSGSMLLSPTSTIDSLTSRPPSPSGFRDRALSYIASHSDEPVGRWLRKHADDPFSAGKRWVVERFQFGSSMFSATGLKERYERFVVWDGLWVNYWTTSAAGAHHLDIPTNDEALKVNGMLTEKDSKKEEKGKAKHWFSCEEEGEKTGRHFVVLPNGLGSVLGGMEKWEHVEIAAATDEVAAHTGLFMPHLNLGYSALVEKVAHRILTWCDHLPVGEYGYTQLLLNRNDTSRGSNSPPKIPYFALHSVVPSPDFYLEDLPDLSQRLRRVASLRHILTANIPCALWGQEAFVWHCIPSFLHDATVLVPDSQLAAAAAALTSSGEFTTRRPTRRIGVIPFYDGEHIFPGPCVRLFTTTPPPPTVNWDAMPLDTPCVEILLVPASTYSVDLVKQAHLFDANQFPDQVLAVREKTASPLPPSLLVPKNTTLIAGMAAFLLSDSPYSHSGVSFDYHASCLWTYQYYSEQWDPVHPDWSPNTKEEALEFSRTLLTQLGDGTDAQWLYTRGFQK</sequence>
<reference evidence="2 3" key="1">
    <citation type="journal article" date="2020" name="ISME J.">
        <title>Uncovering the hidden diversity of litter-decomposition mechanisms in mushroom-forming fungi.</title>
        <authorList>
            <person name="Floudas D."/>
            <person name="Bentzer J."/>
            <person name="Ahren D."/>
            <person name="Johansson T."/>
            <person name="Persson P."/>
            <person name="Tunlid A."/>
        </authorList>
    </citation>
    <scope>NUCLEOTIDE SEQUENCE [LARGE SCALE GENOMIC DNA]</scope>
    <source>
        <strain evidence="2 3">CBS 101986</strain>
    </source>
</reference>
<dbReference type="InterPro" id="IPR002921">
    <property type="entry name" value="Fungal_lipase-type"/>
</dbReference>
<dbReference type="GO" id="GO:0006629">
    <property type="term" value="P:lipid metabolic process"/>
    <property type="evidence" value="ECO:0007669"/>
    <property type="project" value="InterPro"/>
</dbReference>
<dbReference type="EMBL" id="JAACJJ010000030">
    <property type="protein sequence ID" value="KAF5318831.1"/>
    <property type="molecule type" value="Genomic_DNA"/>
</dbReference>
<evidence type="ECO:0000259" key="1">
    <source>
        <dbReference type="Pfam" id="PF01764"/>
    </source>
</evidence>
<dbReference type="SUPFAM" id="SSF53474">
    <property type="entry name" value="alpha/beta-Hydrolases"/>
    <property type="match status" value="1"/>
</dbReference>
<accession>A0A8H5B8Y2</accession>
<feature type="domain" description="Fungal lipase-type" evidence="1">
    <location>
        <begin position="13"/>
        <end position="118"/>
    </location>
</feature>
<dbReference type="InterPro" id="IPR029058">
    <property type="entry name" value="AB_hydrolase_fold"/>
</dbReference>
<comment type="caution">
    <text evidence="2">The sequence shown here is derived from an EMBL/GenBank/DDBJ whole genome shotgun (WGS) entry which is preliminary data.</text>
</comment>
<dbReference type="PANTHER" id="PTHR47842">
    <property type="entry name" value="EXPRESSED PROTEIN"/>
    <property type="match status" value="1"/>
</dbReference>
<evidence type="ECO:0000313" key="3">
    <source>
        <dbReference type="Proteomes" id="UP000567179"/>
    </source>
</evidence>
<dbReference type="Pfam" id="PF01764">
    <property type="entry name" value="Lipase_3"/>
    <property type="match status" value="1"/>
</dbReference>
<dbReference type="Gene3D" id="3.40.50.1820">
    <property type="entry name" value="alpha/beta hydrolase"/>
    <property type="match status" value="1"/>
</dbReference>
<dbReference type="AlphaFoldDB" id="A0A8H5B8Y2"/>
<dbReference type="Proteomes" id="UP000567179">
    <property type="component" value="Unassembled WGS sequence"/>
</dbReference>
<keyword evidence="3" id="KW-1185">Reference proteome</keyword>
<evidence type="ECO:0000313" key="2">
    <source>
        <dbReference type="EMBL" id="KAF5318831.1"/>
    </source>
</evidence>
<name>A0A8H5B8Y2_9AGAR</name>
<protein>
    <recommendedName>
        <fullName evidence="1">Fungal lipase-type domain-containing protein</fullName>
    </recommendedName>
</protein>
<proteinExistence type="predicted"/>
<gene>
    <name evidence="2" type="ORF">D9619_010781</name>
</gene>